<dbReference type="AlphaFoldDB" id="A0A1I6GE88"/>
<keyword evidence="1" id="KW-1133">Transmembrane helix</keyword>
<protein>
    <submittedName>
        <fullName evidence="2">Uncharacterized protein</fullName>
    </submittedName>
</protein>
<name>A0A1I6GE88_9GAMM</name>
<dbReference type="Proteomes" id="UP000199424">
    <property type="component" value="Unassembled WGS sequence"/>
</dbReference>
<feature type="transmembrane region" description="Helical" evidence="1">
    <location>
        <begin position="237"/>
        <end position="256"/>
    </location>
</feature>
<proteinExistence type="predicted"/>
<evidence type="ECO:0000313" key="3">
    <source>
        <dbReference type="Proteomes" id="UP000199424"/>
    </source>
</evidence>
<feature type="transmembrane region" description="Helical" evidence="1">
    <location>
        <begin position="211"/>
        <end position="231"/>
    </location>
</feature>
<keyword evidence="3" id="KW-1185">Reference proteome</keyword>
<sequence length="271" mass="28967">MSNNSNNTAPQLAAGDFSRALRGEIKLTIGPLLQRSWDITLRSLPWMLIVFIGVLALSAVVSEILMAVFPYDEQAMANPEAIDWEQVNLGNLVLSSLLQELILAPFTAMLVFVGMLNAIDQKPSVAKLRGVLKFAPQLMLVAVLKLVVMALGVGIIIAVASFLSVALAILLGVLAAIYLQLAMMLAVPLVIDRQLSATRALIASFLVINKAMFPVLGLMVLVGVIVVISALPLLLGLIFTIPMAFNALGVVYNALVGCSDDSQHPSHELTE</sequence>
<feature type="transmembrane region" description="Helical" evidence="1">
    <location>
        <begin position="101"/>
        <end position="119"/>
    </location>
</feature>
<keyword evidence="1" id="KW-0812">Transmembrane</keyword>
<evidence type="ECO:0000256" key="1">
    <source>
        <dbReference type="SAM" id="Phobius"/>
    </source>
</evidence>
<feature type="transmembrane region" description="Helical" evidence="1">
    <location>
        <begin position="44"/>
        <end position="69"/>
    </location>
</feature>
<feature type="transmembrane region" description="Helical" evidence="1">
    <location>
        <begin position="169"/>
        <end position="191"/>
    </location>
</feature>
<reference evidence="3" key="1">
    <citation type="submission" date="2016-10" db="EMBL/GenBank/DDBJ databases">
        <authorList>
            <person name="Varghese N."/>
            <person name="Submissions S."/>
        </authorList>
    </citation>
    <scope>NUCLEOTIDE SEQUENCE [LARGE SCALE GENOMIC DNA]</scope>
    <source>
        <strain evidence="3">CGMCC 1.7285</strain>
    </source>
</reference>
<keyword evidence="1" id="KW-0472">Membrane</keyword>
<gene>
    <name evidence="2" type="ORF">SAMN04488070_0559</name>
</gene>
<evidence type="ECO:0000313" key="2">
    <source>
        <dbReference type="EMBL" id="SFR40496.1"/>
    </source>
</evidence>
<organism evidence="2 3">
    <name type="scientific">Pseudidiomarina maritima</name>
    <dbReference type="NCBI Taxonomy" id="519453"/>
    <lineage>
        <taxon>Bacteria</taxon>
        <taxon>Pseudomonadati</taxon>
        <taxon>Pseudomonadota</taxon>
        <taxon>Gammaproteobacteria</taxon>
        <taxon>Alteromonadales</taxon>
        <taxon>Idiomarinaceae</taxon>
        <taxon>Pseudidiomarina</taxon>
    </lineage>
</organism>
<dbReference type="RefSeq" id="WP_092855042.1">
    <property type="nucleotide sequence ID" value="NZ_FOYU01000001.1"/>
</dbReference>
<accession>A0A1I6GE88</accession>
<dbReference type="EMBL" id="FOYU01000001">
    <property type="protein sequence ID" value="SFR40496.1"/>
    <property type="molecule type" value="Genomic_DNA"/>
</dbReference>
<feature type="transmembrane region" description="Helical" evidence="1">
    <location>
        <begin position="140"/>
        <end position="163"/>
    </location>
</feature>